<comment type="caution">
    <text evidence="4">The sequence shown here is derived from an EMBL/GenBank/DDBJ whole genome shotgun (WGS) entry which is preliminary data.</text>
</comment>
<dbReference type="InterPro" id="IPR036770">
    <property type="entry name" value="Ankyrin_rpt-contain_sf"/>
</dbReference>
<dbReference type="PANTHER" id="PTHR24166:SF48">
    <property type="entry name" value="PROTEIN VAPYRIN"/>
    <property type="match status" value="1"/>
</dbReference>
<keyword evidence="1" id="KW-0677">Repeat</keyword>
<sequence>MSFGWLPNPLIIRIAGYLGQHDLSALTRVNRHLHRILHIYLYQLDFKQGSFSALHHYCRNGYINGLVDLFISINTMPRASQLSWDGKLAPFLTHPNMILFGHEEGINPMHEAIENGHRDVVDFLLRRGFNANCRQGGFTGLEVAAGKGHLEIVKVLLGAGANITRGSGFGGALWSAVYHDQEHVAAFLLAELKTRRAAGKENDPPAMLIIRRALDSAVRSKNTRMVEMLLEEVGTVDFEGDLGETPLLVAVWLKTVEVVRILLRKGADPNKDLAQWPRPLTVAAQKGLVDIAGALLDAGADPEALDGTGRTPLSHAAEEGHVEVVRLLLRYGADISLRDSGRRWSALEWAISGKKFEVVDILRPLYAETGGALAS</sequence>
<feature type="repeat" description="ANK" evidence="3">
    <location>
        <begin position="104"/>
        <end position="136"/>
    </location>
</feature>
<gene>
    <name evidence="4" type="ORF">BJX63DRAFT_385785</name>
</gene>
<keyword evidence="2 3" id="KW-0040">ANK repeat</keyword>
<evidence type="ECO:0000313" key="4">
    <source>
        <dbReference type="EMBL" id="KAL2817352.1"/>
    </source>
</evidence>
<name>A0ABR4HPQ0_9EURO</name>
<dbReference type="Pfam" id="PF12796">
    <property type="entry name" value="Ank_2"/>
    <property type="match status" value="3"/>
</dbReference>
<dbReference type="Gene3D" id="1.25.40.20">
    <property type="entry name" value="Ankyrin repeat-containing domain"/>
    <property type="match status" value="2"/>
</dbReference>
<dbReference type="CDD" id="cd09917">
    <property type="entry name" value="F-box_SF"/>
    <property type="match status" value="1"/>
</dbReference>
<dbReference type="SMART" id="SM00248">
    <property type="entry name" value="ANK"/>
    <property type="match status" value="8"/>
</dbReference>
<protein>
    <submittedName>
        <fullName evidence="4">Ankyrin repeat-containing domain protein</fullName>
    </submittedName>
</protein>
<keyword evidence="5" id="KW-1185">Reference proteome</keyword>
<organism evidence="4 5">
    <name type="scientific">Aspergillus granulosus</name>
    <dbReference type="NCBI Taxonomy" id="176169"/>
    <lineage>
        <taxon>Eukaryota</taxon>
        <taxon>Fungi</taxon>
        <taxon>Dikarya</taxon>
        <taxon>Ascomycota</taxon>
        <taxon>Pezizomycotina</taxon>
        <taxon>Eurotiomycetes</taxon>
        <taxon>Eurotiomycetidae</taxon>
        <taxon>Eurotiales</taxon>
        <taxon>Aspergillaceae</taxon>
        <taxon>Aspergillus</taxon>
        <taxon>Aspergillus subgen. Nidulantes</taxon>
    </lineage>
</organism>
<dbReference type="PROSITE" id="PS50088">
    <property type="entry name" value="ANK_REPEAT"/>
    <property type="match status" value="5"/>
</dbReference>
<dbReference type="InterPro" id="IPR050889">
    <property type="entry name" value="Dendritic_Spine_Reg/Scaffold"/>
</dbReference>
<proteinExistence type="predicted"/>
<evidence type="ECO:0000313" key="5">
    <source>
        <dbReference type="Proteomes" id="UP001610334"/>
    </source>
</evidence>
<dbReference type="PROSITE" id="PS50297">
    <property type="entry name" value="ANK_REP_REGION"/>
    <property type="match status" value="4"/>
</dbReference>
<dbReference type="PANTHER" id="PTHR24166">
    <property type="entry name" value="ROLLING PEBBLES, ISOFORM B"/>
    <property type="match status" value="1"/>
</dbReference>
<dbReference type="PRINTS" id="PR01415">
    <property type="entry name" value="ANKYRIN"/>
</dbReference>
<feature type="repeat" description="ANK" evidence="3">
    <location>
        <begin position="242"/>
        <end position="270"/>
    </location>
</feature>
<dbReference type="Proteomes" id="UP001610334">
    <property type="component" value="Unassembled WGS sequence"/>
</dbReference>
<feature type="repeat" description="ANK" evidence="3">
    <location>
        <begin position="275"/>
        <end position="307"/>
    </location>
</feature>
<feature type="repeat" description="ANK" evidence="3">
    <location>
        <begin position="308"/>
        <end position="340"/>
    </location>
</feature>
<dbReference type="InterPro" id="IPR002110">
    <property type="entry name" value="Ankyrin_rpt"/>
</dbReference>
<dbReference type="SUPFAM" id="SSF48403">
    <property type="entry name" value="Ankyrin repeat"/>
    <property type="match status" value="1"/>
</dbReference>
<dbReference type="EMBL" id="JBFXLT010000018">
    <property type="protein sequence ID" value="KAL2817352.1"/>
    <property type="molecule type" value="Genomic_DNA"/>
</dbReference>
<evidence type="ECO:0000256" key="2">
    <source>
        <dbReference type="ARBA" id="ARBA00023043"/>
    </source>
</evidence>
<evidence type="ECO:0000256" key="1">
    <source>
        <dbReference type="ARBA" id="ARBA00022737"/>
    </source>
</evidence>
<evidence type="ECO:0000256" key="3">
    <source>
        <dbReference type="PROSITE-ProRule" id="PRU00023"/>
    </source>
</evidence>
<feature type="repeat" description="ANK" evidence="3">
    <location>
        <begin position="136"/>
        <end position="168"/>
    </location>
</feature>
<reference evidence="4 5" key="1">
    <citation type="submission" date="2024-07" db="EMBL/GenBank/DDBJ databases">
        <title>Section-level genome sequencing and comparative genomics of Aspergillus sections Usti and Cavernicolus.</title>
        <authorList>
            <consortium name="Lawrence Berkeley National Laboratory"/>
            <person name="Nybo J.L."/>
            <person name="Vesth T.C."/>
            <person name="Theobald S."/>
            <person name="Frisvad J.C."/>
            <person name="Larsen T.O."/>
            <person name="Kjaerboelling I."/>
            <person name="Rothschild-Mancinelli K."/>
            <person name="Lyhne E.K."/>
            <person name="Kogle M.E."/>
            <person name="Barry K."/>
            <person name="Clum A."/>
            <person name="Na H."/>
            <person name="Ledsgaard L."/>
            <person name="Lin J."/>
            <person name="Lipzen A."/>
            <person name="Kuo A."/>
            <person name="Riley R."/>
            <person name="Mondo S."/>
            <person name="Labutti K."/>
            <person name="Haridas S."/>
            <person name="Pangalinan J."/>
            <person name="Salamov A.A."/>
            <person name="Simmons B.A."/>
            <person name="Magnuson J.K."/>
            <person name="Chen J."/>
            <person name="Drula E."/>
            <person name="Henrissat B."/>
            <person name="Wiebenga A."/>
            <person name="Lubbers R.J."/>
            <person name="Gomes A.C."/>
            <person name="Makela M.R."/>
            <person name="Stajich J."/>
            <person name="Grigoriev I.V."/>
            <person name="Mortensen U.H."/>
            <person name="De Vries R.P."/>
            <person name="Baker S.E."/>
            <person name="Andersen M.R."/>
        </authorList>
    </citation>
    <scope>NUCLEOTIDE SEQUENCE [LARGE SCALE GENOMIC DNA]</scope>
    <source>
        <strain evidence="4 5">CBS 588.65</strain>
    </source>
</reference>
<accession>A0ABR4HPQ0</accession>